<keyword evidence="2" id="KW-1185">Reference proteome</keyword>
<organism evidence="1 2">
    <name type="scientific">Testicularia cyperi</name>
    <dbReference type="NCBI Taxonomy" id="1882483"/>
    <lineage>
        <taxon>Eukaryota</taxon>
        <taxon>Fungi</taxon>
        <taxon>Dikarya</taxon>
        <taxon>Basidiomycota</taxon>
        <taxon>Ustilaginomycotina</taxon>
        <taxon>Ustilaginomycetes</taxon>
        <taxon>Ustilaginales</taxon>
        <taxon>Anthracoideaceae</taxon>
        <taxon>Testicularia</taxon>
    </lineage>
</organism>
<name>A0A317XG85_9BASI</name>
<sequence length="108" mass="12145">MSSLRLCGATIATLESRLECGVDCGDSASVLGEAFQYRAVQCKAASYSTVCCVPWHFDSWHVEGWAEYGKQARPRHARSCVFVSRREICTLCIYSISEKKRSKNIQMK</sequence>
<gene>
    <name evidence="1" type="ORF">BCV70DRAFT_66783</name>
</gene>
<reference evidence="1 2" key="1">
    <citation type="journal article" date="2018" name="Mol. Biol. Evol.">
        <title>Broad Genomic Sampling Reveals a Smut Pathogenic Ancestry of the Fungal Clade Ustilaginomycotina.</title>
        <authorList>
            <person name="Kijpornyongpan T."/>
            <person name="Mondo S.J."/>
            <person name="Barry K."/>
            <person name="Sandor L."/>
            <person name="Lee J."/>
            <person name="Lipzen A."/>
            <person name="Pangilinan J."/>
            <person name="LaButti K."/>
            <person name="Hainaut M."/>
            <person name="Henrissat B."/>
            <person name="Grigoriev I.V."/>
            <person name="Spatafora J.W."/>
            <person name="Aime M.C."/>
        </authorList>
    </citation>
    <scope>NUCLEOTIDE SEQUENCE [LARGE SCALE GENOMIC DNA]</scope>
    <source>
        <strain evidence="1 2">MCA 3645</strain>
    </source>
</reference>
<dbReference type="AlphaFoldDB" id="A0A317XG85"/>
<proteinExistence type="predicted"/>
<protein>
    <submittedName>
        <fullName evidence="1">Uncharacterized protein</fullName>
    </submittedName>
</protein>
<dbReference type="EMBL" id="KZ819209">
    <property type="protein sequence ID" value="PWY97376.1"/>
    <property type="molecule type" value="Genomic_DNA"/>
</dbReference>
<evidence type="ECO:0000313" key="1">
    <source>
        <dbReference type="EMBL" id="PWY97376.1"/>
    </source>
</evidence>
<dbReference type="Proteomes" id="UP000246740">
    <property type="component" value="Unassembled WGS sequence"/>
</dbReference>
<evidence type="ECO:0000313" key="2">
    <source>
        <dbReference type="Proteomes" id="UP000246740"/>
    </source>
</evidence>
<accession>A0A317XG85</accession>
<dbReference type="InParanoid" id="A0A317XG85"/>